<evidence type="ECO:0000313" key="4">
    <source>
        <dbReference type="EMBL" id="GGY34127.1"/>
    </source>
</evidence>
<dbReference type="InterPro" id="IPR013424">
    <property type="entry name" value="Ice-binding_C"/>
</dbReference>
<feature type="domain" description="Ice-binding protein C-terminal" evidence="3">
    <location>
        <begin position="282"/>
        <end position="305"/>
    </location>
</feature>
<feature type="region of interest" description="Disordered" evidence="1">
    <location>
        <begin position="130"/>
        <end position="153"/>
    </location>
</feature>
<dbReference type="AlphaFoldDB" id="A0A411WY52"/>
<keyword evidence="6" id="KW-1185">Reference proteome</keyword>
<dbReference type="Proteomes" id="UP000628442">
    <property type="component" value="Unassembled WGS sequence"/>
</dbReference>
<dbReference type="NCBIfam" id="NF041538">
    <property type="entry name" value="PEP_EDSA_1"/>
    <property type="match status" value="1"/>
</dbReference>
<accession>A0A411WY52</accession>
<reference evidence="4" key="1">
    <citation type="journal article" date="2014" name="Int. J. Syst. Evol. Microbiol.">
        <title>Complete genome sequence of Corynebacterium casei LMG S-19264T (=DSM 44701T), isolated from a smear-ripened cheese.</title>
        <authorList>
            <consortium name="US DOE Joint Genome Institute (JGI-PGF)"/>
            <person name="Walter F."/>
            <person name="Albersmeier A."/>
            <person name="Kalinowski J."/>
            <person name="Ruckert C."/>
        </authorList>
    </citation>
    <scope>NUCLEOTIDE SEQUENCE</scope>
    <source>
        <strain evidence="4">KCTC 12343</strain>
    </source>
</reference>
<name>A0A411WY52_9BURK</name>
<sequence>MNIIRKGFLATAAAATLAFGAVGSAQAHAFADSILNVSNLRFLNSAGAQFTAADFTTLVVDNTSSATATFNALTLNAATGPICAGTCPGGVNGPLPGTGRFTPFPAATLATLPNATFGFGDTSLTGSALEPGGANASTRATASVSASPNTTAGTANTGTTSSFVFSLGAADSMTVAFDADAHTVAQVPIGTSPESVAAARLSWSIRIINLDDANPLTSTVLSYSPNQINGDSNVSRTHAFAGTTAYDFAGFLSATSALLTAGTNYQLTIQHSTFADARQEEIPEPATLAIVAAGLLSMSLVSRRRKS</sequence>
<reference evidence="4" key="3">
    <citation type="submission" date="2022-12" db="EMBL/GenBank/DDBJ databases">
        <authorList>
            <person name="Sun Q."/>
            <person name="Kim S."/>
        </authorList>
    </citation>
    <scope>NUCLEOTIDE SEQUENCE</scope>
    <source>
        <strain evidence="4">KCTC 12343</strain>
    </source>
</reference>
<dbReference type="Pfam" id="PF07589">
    <property type="entry name" value="PEP-CTERM"/>
    <property type="match status" value="1"/>
</dbReference>
<dbReference type="InterPro" id="IPR006311">
    <property type="entry name" value="TAT_signal"/>
</dbReference>
<evidence type="ECO:0000256" key="1">
    <source>
        <dbReference type="SAM" id="MobiDB-lite"/>
    </source>
</evidence>
<evidence type="ECO:0000313" key="6">
    <source>
        <dbReference type="Proteomes" id="UP000292307"/>
    </source>
</evidence>
<dbReference type="EMBL" id="BMWV01000003">
    <property type="protein sequence ID" value="GGY34127.1"/>
    <property type="molecule type" value="Genomic_DNA"/>
</dbReference>
<reference evidence="5 6" key="2">
    <citation type="submission" date="2019-02" db="EMBL/GenBank/DDBJ databases">
        <title>Draft Genome Sequences of Six Type Strains of the Genus Massilia.</title>
        <authorList>
            <person name="Miess H."/>
            <person name="Frediansyhah A."/>
            <person name="Gross H."/>
        </authorList>
    </citation>
    <scope>NUCLEOTIDE SEQUENCE [LARGE SCALE GENOMIC DNA]</scope>
    <source>
        <strain evidence="5 6">DSM 17472</strain>
    </source>
</reference>
<evidence type="ECO:0000256" key="2">
    <source>
        <dbReference type="SAM" id="SignalP"/>
    </source>
</evidence>
<evidence type="ECO:0000259" key="3">
    <source>
        <dbReference type="Pfam" id="PF07589"/>
    </source>
</evidence>
<feature type="chain" id="PRO_5044241981" evidence="2">
    <location>
        <begin position="28"/>
        <end position="307"/>
    </location>
</feature>
<feature type="compositionally biased region" description="Low complexity" evidence="1">
    <location>
        <begin position="134"/>
        <end position="153"/>
    </location>
</feature>
<dbReference type="NCBIfam" id="TIGR02595">
    <property type="entry name" value="PEP_CTERM"/>
    <property type="match status" value="1"/>
</dbReference>
<dbReference type="RefSeq" id="WP_131145747.1">
    <property type="nucleotide sequence ID" value="NZ_BMWV01000003.1"/>
</dbReference>
<feature type="signal peptide" evidence="2">
    <location>
        <begin position="1"/>
        <end position="27"/>
    </location>
</feature>
<evidence type="ECO:0000313" key="7">
    <source>
        <dbReference type="Proteomes" id="UP000628442"/>
    </source>
</evidence>
<proteinExistence type="predicted"/>
<dbReference type="InterPro" id="IPR048213">
    <property type="entry name" value="EDSA_1-like"/>
</dbReference>
<dbReference type="OrthoDB" id="8771809at2"/>
<protein>
    <submittedName>
        <fullName evidence="5">PEP-CTERM sorting domain-containing protein</fullName>
    </submittedName>
</protein>
<keyword evidence="2" id="KW-0732">Signal</keyword>
<dbReference type="Proteomes" id="UP000292307">
    <property type="component" value="Chromosome"/>
</dbReference>
<organism evidence="4 7">
    <name type="scientific">Pseudoduganella albidiflava</name>
    <dbReference type="NCBI Taxonomy" id="321983"/>
    <lineage>
        <taxon>Bacteria</taxon>
        <taxon>Pseudomonadati</taxon>
        <taxon>Pseudomonadota</taxon>
        <taxon>Betaproteobacteria</taxon>
        <taxon>Burkholderiales</taxon>
        <taxon>Oxalobacteraceae</taxon>
        <taxon>Telluria group</taxon>
        <taxon>Pseudoduganella</taxon>
    </lineage>
</organism>
<evidence type="ECO:0000313" key="5">
    <source>
        <dbReference type="EMBL" id="QBI01627.1"/>
    </source>
</evidence>
<dbReference type="PROSITE" id="PS51318">
    <property type="entry name" value="TAT"/>
    <property type="match status" value="1"/>
</dbReference>
<gene>
    <name evidence="5" type="ORF">EYF70_12815</name>
    <name evidence="4" type="ORF">GCM10007387_15050</name>
</gene>
<dbReference type="EMBL" id="CP036401">
    <property type="protein sequence ID" value="QBI01627.1"/>
    <property type="molecule type" value="Genomic_DNA"/>
</dbReference>